<reference evidence="1" key="1">
    <citation type="submission" date="2023-07" db="EMBL/GenBank/DDBJ databases">
        <title>Chromosome-level genome assembly of Artemia franciscana.</title>
        <authorList>
            <person name="Jo E."/>
        </authorList>
    </citation>
    <scope>NUCLEOTIDE SEQUENCE</scope>
    <source>
        <tissue evidence="1">Whole body</tissue>
    </source>
</reference>
<gene>
    <name evidence="1" type="ORF">QYM36_013237</name>
</gene>
<protein>
    <submittedName>
        <fullName evidence="1">Uncharacterized protein</fullName>
    </submittedName>
</protein>
<dbReference type="Proteomes" id="UP001187531">
    <property type="component" value="Unassembled WGS sequence"/>
</dbReference>
<dbReference type="AlphaFoldDB" id="A0AA88HHW4"/>
<name>A0AA88HHW4_ARTSF</name>
<keyword evidence="2" id="KW-1185">Reference proteome</keyword>
<evidence type="ECO:0000313" key="2">
    <source>
        <dbReference type="Proteomes" id="UP001187531"/>
    </source>
</evidence>
<organism evidence="1 2">
    <name type="scientific">Artemia franciscana</name>
    <name type="common">Brine shrimp</name>
    <name type="synonym">Artemia sanfranciscana</name>
    <dbReference type="NCBI Taxonomy" id="6661"/>
    <lineage>
        <taxon>Eukaryota</taxon>
        <taxon>Metazoa</taxon>
        <taxon>Ecdysozoa</taxon>
        <taxon>Arthropoda</taxon>
        <taxon>Crustacea</taxon>
        <taxon>Branchiopoda</taxon>
        <taxon>Anostraca</taxon>
        <taxon>Artemiidae</taxon>
        <taxon>Artemia</taxon>
    </lineage>
</organism>
<proteinExistence type="predicted"/>
<dbReference type="EMBL" id="JAVRJZ010000017">
    <property type="protein sequence ID" value="KAK2709505.1"/>
    <property type="molecule type" value="Genomic_DNA"/>
</dbReference>
<accession>A0AA88HHW4</accession>
<comment type="caution">
    <text evidence="1">The sequence shown here is derived from an EMBL/GenBank/DDBJ whole genome shotgun (WGS) entry which is preliminary data.</text>
</comment>
<sequence length="175" mass="19032">MDIGKLLQKCSKEKQQLPKFLIYNPQEVPATSELVGACITSAVNQLCRKLDKIMHSATAQPIPSLSINEKQVPAPPSHAVIIKNPSKTLSSHETRKNVIESAVGLEQSGDIEICQGKSELCVLGNCSNKAEKIAGSLKNIDANMSVKVKAKEFVGIIKHVPEEFEAPLTDLVKNY</sequence>
<evidence type="ECO:0000313" key="1">
    <source>
        <dbReference type="EMBL" id="KAK2709505.1"/>
    </source>
</evidence>